<evidence type="ECO:0000256" key="1">
    <source>
        <dbReference type="SAM" id="MobiDB-lite"/>
    </source>
</evidence>
<dbReference type="Proteomes" id="UP000325433">
    <property type="component" value="Unassembled WGS sequence"/>
</dbReference>
<evidence type="ECO:0000313" key="3">
    <source>
        <dbReference type="Proteomes" id="UP000325433"/>
    </source>
</evidence>
<feature type="compositionally biased region" description="Basic and acidic residues" evidence="1">
    <location>
        <begin position="148"/>
        <end position="169"/>
    </location>
</feature>
<dbReference type="AlphaFoldDB" id="A0A5N6VLZ6"/>
<dbReference type="EMBL" id="ML738366">
    <property type="protein sequence ID" value="KAE8309483.1"/>
    <property type="molecule type" value="Genomic_DNA"/>
</dbReference>
<evidence type="ECO:0000313" key="2">
    <source>
        <dbReference type="EMBL" id="KAE8309483.1"/>
    </source>
</evidence>
<organism evidence="2 3">
    <name type="scientific">Aspergillus transmontanensis</name>
    <dbReference type="NCBI Taxonomy" id="1034304"/>
    <lineage>
        <taxon>Eukaryota</taxon>
        <taxon>Fungi</taxon>
        <taxon>Dikarya</taxon>
        <taxon>Ascomycota</taxon>
        <taxon>Pezizomycotina</taxon>
        <taxon>Eurotiomycetes</taxon>
        <taxon>Eurotiomycetidae</taxon>
        <taxon>Eurotiales</taxon>
        <taxon>Aspergillaceae</taxon>
        <taxon>Aspergillus</taxon>
        <taxon>Aspergillus subgen. Circumdati</taxon>
    </lineage>
</organism>
<dbReference type="InterPro" id="IPR015947">
    <property type="entry name" value="PUA-like_sf"/>
</dbReference>
<dbReference type="SUPFAM" id="SSF88697">
    <property type="entry name" value="PUA domain-like"/>
    <property type="match status" value="1"/>
</dbReference>
<accession>A0A5N6VLZ6</accession>
<reference evidence="3" key="1">
    <citation type="submission" date="2019-04" db="EMBL/GenBank/DDBJ databases">
        <title>Friends and foes A comparative genomics studyof 23 Aspergillus species from section Flavi.</title>
        <authorList>
            <consortium name="DOE Joint Genome Institute"/>
            <person name="Kjaerbolling I."/>
            <person name="Vesth T."/>
            <person name="Frisvad J.C."/>
            <person name="Nybo J.L."/>
            <person name="Theobald S."/>
            <person name="Kildgaard S."/>
            <person name="Isbrandt T."/>
            <person name="Kuo A."/>
            <person name="Sato A."/>
            <person name="Lyhne E.K."/>
            <person name="Kogle M.E."/>
            <person name="Wiebenga A."/>
            <person name="Kun R.S."/>
            <person name="Lubbers R.J."/>
            <person name="Makela M.R."/>
            <person name="Barry K."/>
            <person name="Chovatia M."/>
            <person name="Clum A."/>
            <person name="Daum C."/>
            <person name="Haridas S."/>
            <person name="He G."/>
            <person name="LaButti K."/>
            <person name="Lipzen A."/>
            <person name="Mondo S."/>
            <person name="Riley R."/>
            <person name="Salamov A."/>
            <person name="Simmons B.A."/>
            <person name="Magnuson J.K."/>
            <person name="Henrissat B."/>
            <person name="Mortensen U.H."/>
            <person name="Larsen T.O."/>
            <person name="Devries R.P."/>
            <person name="Grigoriev I.V."/>
            <person name="Machida M."/>
            <person name="Baker S.E."/>
            <person name="Andersen M.R."/>
        </authorList>
    </citation>
    <scope>NUCLEOTIDE SEQUENCE [LARGE SCALE GENOMIC DNA]</scope>
    <source>
        <strain evidence="3">CBS 130015</strain>
    </source>
</reference>
<gene>
    <name evidence="2" type="ORF">BDV41DRAFT_567316</name>
</gene>
<feature type="region of interest" description="Disordered" evidence="1">
    <location>
        <begin position="148"/>
        <end position="190"/>
    </location>
</feature>
<protein>
    <recommendedName>
        <fullName evidence="4">PUA-like domain-containing protein</fullName>
    </recommendedName>
</protein>
<proteinExistence type="predicted"/>
<sequence length="190" mass="21527">MAKEKPLTPRTGRNDIFMSIKPEHMHNIATGAKNHEYRRYLLPSSVRRIWFYTSAPLSRIEHVAHISHGKVPGEVPEDGGIGNEDFNAGKKVSKYGYEILDLWKLREAISLKSAISRGFLKGAPQKYCWVPVALLESCPLDSQDHIIAKAPEERPVEKKKQHDPEEPKRASSSPRPRKISDFFTKSGPMN</sequence>
<keyword evidence="3" id="KW-1185">Reference proteome</keyword>
<name>A0A5N6VLZ6_9EURO</name>
<evidence type="ECO:0008006" key="4">
    <source>
        <dbReference type="Google" id="ProtNLM"/>
    </source>
</evidence>